<protein>
    <submittedName>
        <fullName evidence="1">Uncharacterized protein</fullName>
    </submittedName>
</protein>
<keyword evidence="2" id="KW-1185">Reference proteome</keyword>
<dbReference type="OrthoDB" id="319860at2"/>
<dbReference type="Proteomes" id="UP000245133">
    <property type="component" value="Unassembled WGS sequence"/>
</dbReference>
<comment type="caution">
    <text evidence="1">The sequence shown here is derived from an EMBL/GenBank/DDBJ whole genome shotgun (WGS) entry which is preliminary data.</text>
</comment>
<evidence type="ECO:0000313" key="1">
    <source>
        <dbReference type="EMBL" id="GBF49893.1"/>
    </source>
</evidence>
<accession>A0A2P2DZ48</accession>
<gene>
    <name evidence="1" type="ORF">LPTSP4_14130</name>
</gene>
<proteinExistence type="predicted"/>
<name>A0A2P2DZ48_9LEPT</name>
<dbReference type="RefSeq" id="WP_108975170.1">
    <property type="nucleotide sequence ID" value="NZ_BFBB01000003.1"/>
</dbReference>
<organism evidence="1 2">
    <name type="scientific">Leptospira ryugenii</name>
    <dbReference type="NCBI Taxonomy" id="1917863"/>
    <lineage>
        <taxon>Bacteria</taxon>
        <taxon>Pseudomonadati</taxon>
        <taxon>Spirochaetota</taxon>
        <taxon>Spirochaetia</taxon>
        <taxon>Leptospirales</taxon>
        <taxon>Leptospiraceae</taxon>
        <taxon>Leptospira</taxon>
    </lineage>
</organism>
<dbReference type="EMBL" id="BFBB01000003">
    <property type="protein sequence ID" value="GBF49893.1"/>
    <property type="molecule type" value="Genomic_DNA"/>
</dbReference>
<reference evidence="1 2" key="1">
    <citation type="submission" date="2018-02" db="EMBL/GenBank/DDBJ databases">
        <title>Novel Leptospira species isolated from soil and water in Japan.</title>
        <authorList>
            <person name="Nakao R."/>
            <person name="Masuzawa T."/>
        </authorList>
    </citation>
    <scope>NUCLEOTIDE SEQUENCE [LARGE SCALE GENOMIC DNA]</scope>
    <source>
        <strain evidence="1 2">YH101</strain>
    </source>
</reference>
<sequence length="331" mass="38642">MKVLRRTIFFLVCLSLVEILHSEDISPGYQDFDSDTPTTILPSPNQKKYEEQISCDESCTKISFTSNDTGENQVWDAFGKNAGKILVEINEPFLKLDDPKLEDYLEYLREISKRQGTVHFEPYYIGYKGFGLTDLPILKDMLGVSYNIYKRLRSFFVFGRLKAYNAKVLYHPQKHHILLIFFYHKNYGNLCDTVYATCATIQYLDDETFDLNLAKSIQKISANQPIEIRFDQTPAELPQTRLNLEHLLAVNRSARIYKWLILSRSTEVKPEKRERFLDLGLIVSLLDYSLQAYEMVEAIQMYWPIRSLKTEVLYEDRNEGRLLRSIVVSKP</sequence>
<evidence type="ECO:0000313" key="2">
    <source>
        <dbReference type="Proteomes" id="UP000245133"/>
    </source>
</evidence>
<dbReference type="AlphaFoldDB" id="A0A2P2DZ48"/>